<evidence type="ECO:0000313" key="2">
    <source>
        <dbReference type="Proteomes" id="UP001595976"/>
    </source>
</evidence>
<organism evidence="1 2">
    <name type="scientific">Bosea minatitlanensis</name>
    <dbReference type="NCBI Taxonomy" id="128782"/>
    <lineage>
        <taxon>Bacteria</taxon>
        <taxon>Pseudomonadati</taxon>
        <taxon>Pseudomonadota</taxon>
        <taxon>Alphaproteobacteria</taxon>
        <taxon>Hyphomicrobiales</taxon>
        <taxon>Boseaceae</taxon>
        <taxon>Bosea</taxon>
    </lineage>
</organism>
<dbReference type="SUPFAM" id="SSF47413">
    <property type="entry name" value="lambda repressor-like DNA-binding domains"/>
    <property type="match status" value="1"/>
</dbReference>
<keyword evidence="2" id="KW-1185">Reference proteome</keyword>
<dbReference type="RefSeq" id="WP_260347988.1">
    <property type="nucleotide sequence ID" value="NZ_JAOAOS010000002.1"/>
</dbReference>
<dbReference type="NCBIfam" id="NF046037">
    <property type="entry name" value="carphisopro"/>
    <property type="match status" value="1"/>
</dbReference>
<dbReference type="EMBL" id="JBHSLI010000002">
    <property type="protein sequence ID" value="MFC5292718.1"/>
    <property type="molecule type" value="Genomic_DNA"/>
</dbReference>
<dbReference type="InterPro" id="IPR059216">
    <property type="entry name" value="LeuA_carph_isopro_dom"/>
</dbReference>
<dbReference type="Proteomes" id="UP001595976">
    <property type="component" value="Unassembled WGS sequence"/>
</dbReference>
<reference evidence="2" key="1">
    <citation type="journal article" date="2019" name="Int. J. Syst. Evol. Microbiol.">
        <title>The Global Catalogue of Microorganisms (GCM) 10K type strain sequencing project: providing services to taxonomists for standard genome sequencing and annotation.</title>
        <authorList>
            <consortium name="The Broad Institute Genomics Platform"/>
            <consortium name="The Broad Institute Genome Sequencing Center for Infectious Disease"/>
            <person name="Wu L."/>
            <person name="Ma J."/>
        </authorList>
    </citation>
    <scope>NUCLEOTIDE SEQUENCE [LARGE SCALE GENOMIC DNA]</scope>
    <source>
        <strain evidence="2">CGMCC 1.15643</strain>
    </source>
</reference>
<comment type="caution">
    <text evidence="1">The sequence shown here is derived from an EMBL/GenBank/DDBJ whole genome shotgun (WGS) entry which is preliminary data.</text>
</comment>
<proteinExistence type="predicted"/>
<dbReference type="InterPro" id="IPR010982">
    <property type="entry name" value="Lambda_DNA-bd_dom_sf"/>
</dbReference>
<protein>
    <submittedName>
        <fullName evidence="1">Helix-turn-helix domain-containing protein</fullName>
    </submittedName>
</protein>
<gene>
    <name evidence="1" type="ORF">ACFPK2_06920</name>
</gene>
<dbReference type="Gene3D" id="1.10.260.40">
    <property type="entry name" value="lambda repressor-like DNA-binding domains"/>
    <property type="match status" value="1"/>
</dbReference>
<evidence type="ECO:0000313" key="1">
    <source>
        <dbReference type="EMBL" id="MFC5292718.1"/>
    </source>
</evidence>
<accession>A0ABW0EZM4</accession>
<sequence>MDTVSDIFDALGGPAALARALGVNPSTASEMKRRGAIPSEYWVQLVEHARAIDRSDIDYEAVARIHAKAKGRLPAPLAEAY</sequence>
<name>A0ABW0EZM4_9HYPH</name>